<dbReference type="Gene3D" id="1.20.1280.50">
    <property type="match status" value="1"/>
</dbReference>
<accession>A0A9P5PGD4</accession>
<feature type="coiled-coil region" evidence="1">
    <location>
        <begin position="38"/>
        <end position="79"/>
    </location>
</feature>
<keyword evidence="1" id="KW-0175">Coiled coil</keyword>
<feature type="non-terminal residue" evidence="2">
    <location>
        <position position="1"/>
    </location>
</feature>
<gene>
    <name evidence="2" type="ORF">BDP27DRAFT_1229272</name>
</gene>
<organism evidence="2 3">
    <name type="scientific">Rhodocollybia butyracea</name>
    <dbReference type="NCBI Taxonomy" id="206335"/>
    <lineage>
        <taxon>Eukaryota</taxon>
        <taxon>Fungi</taxon>
        <taxon>Dikarya</taxon>
        <taxon>Basidiomycota</taxon>
        <taxon>Agaricomycotina</taxon>
        <taxon>Agaricomycetes</taxon>
        <taxon>Agaricomycetidae</taxon>
        <taxon>Agaricales</taxon>
        <taxon>Marasmiineae</taxon>
        <taxon>Omphalotaceae</taxon>
        <taxon>Rhodocollybia</taxon>
    </lineage>
</organism>
<evidence type="ECO:0000313" key="3">
    <source>
        <dbReference type="Proteomes" id="UP000772434"/>
    </source>
</evidence>
<reference evidence="2" key="1">
    <citation type="submission" date="2020-11" db="EMBL/GenBank/DDBJ databases">
        <authorList>
            <consortium name="DOE Joint Genome Institute"/>
            <person name="Ahrendt S."/>
            <person name="Riley R."/>
            <person name="Andreopoulos W."/>
            <person name="Labutti K."/>
            <person name="Pangilinan J."/>
            <person name="Ruiz-Duenas F.J."/>
            <person name="Barrasa J.M."/>
            <person name="Sanchez-Garcia M."/>
            <person name="Camarero S."/>
            <person name="Miyauchi S."/>
            <person name="Serrano A."/>
            <person name="Linde D."/>
            <person name="Babiker R."/>
            <person name="Drula E."/>
            <person name="Ayuso-Fernandez I."/>
            <person name="Pacheco R."/>
            <person name="Padilla G."/>
            <person name="Ferreira P."/>
            <person name="Barriuso J."/>
            <person name="Kellner H."/>
            <person name="Castanera R."/>
            <person name="Alfaro M."/>
            <person name="Ramirez L."/>
            <person name="Pisabarro A.G."/>
            <person name="Kuo A."/>
            <person name="Tritt A."/>
            <person name="Lipzen A."/>
            <person name="He G."/>
            <person name="Yan M."/>
            <person name="Ng V."/>
            <person name="Cullen D."/>
            <person name="Martin F."/>
            <person name="Rosso M.-N."/>
            <person name="Henrissat B."/>
            <person name="Hibbett D."/>
            <person name="Martinez A.T."/>
            <person name="Grigoriev I.V."/>
        </authorList>
    </citation>
    <scope>NUCLEOTIDE SEQUENCE</scope>
    <source>
        <strain evidence="2">AH 40177</strain>
    </source>
</reference>
<evidence type="ECO:0008006" key="4">
    <source>
        <dbReference type="Google" id="ProtNLM"/>
    </source>
</evidence>
<sequence length="180" mass="20806">MPLCSSCGRNTFIHSVVVDLPGIQNKLRTESGPASVQSEEVASVLKNIEQDLEDYRAEISRLEQGKERLENYAAQLRSLNSPFRKVPDEILRHIFDECCDMNTFRALRSKPAMVISSVCSRWRRNALSMPAIWSRISLSWDMSKGDRHCEEDHLKIFFPMFNFLDRSQQHPMTVVLDMEN</sequence>
<comment type="caution">
    <text evidence="2">The sequence shown here is derived from an EMBL/GenBank/DDBJ whole genome shotgun (WGS) entry which is preliminary data.</text>
</comment>
<dbReference type="Proteomes" id="UP000772434">
    <property type="component" value="Unassembled WGS sequence"/>
</dbReference>
<proteinExistence type="predicted"/>
<dbReference type="AlphaFoldDB" id="A0A9P5PGD4"/>
<protein>
    <recommendedName>
        <fullName evidence="4">F-box domain-containing protein</fullName>
    </recommendedName>
</protein>
<dbReference type="OrthoDB" id="3221235at2759"/>
<dbReference type="InterPro" id="IPR036047">
    <property type="entry name" value="F-box-like_dom_sf"/>
</dbReference>
<keyword evidence="3" id="KW-1185">Reference proteome</keyword>
<dbReference type="EMBL" id="JADNRY010000107">
    <property type="protein sequence ID" value="KAF9065189.1"/>
    <property type="molecule type" value="Genomic_DNA"/>
</dbReference>
<evidence type="ECO:0000313" key="2">
    <source>
        <dbReference type="EMBL" id="KAF9065189.1"/>
    </source>
</evidence>
<name>A0A9P5PGD4_9AGAR</name>
<evidence type="ECO:0000256" key="1">
    <source>
        <dbReference type="SAM" id="Coils"/>
    </source>
</evidence>
<dbReference type="SUPFAM" id="SSF81383">
    <property type="entry name" value="F-box domain"/>
    <property type="match status" value="1"/>
</dbReference>